<dbReference type="SUPFAM" id="SSF100950">
    <property type="entry name" value="NagB/RpiA/CoA transferase-like"/>
    <property type="match status" value="1"/>
</dbReference>
<name>A0A5M4FC16_9ACTN</name>
<evidence type="ECO:0000313" key="2">
    <source>
        <dbReference type="Proteomes" id="UP000380867"/>
    </source>
</evidence>
<protein>
    <submittedName>
        <fullName evidence="1">CoA transferase subunit A</fullName>
    </submittedName>
</protein>
<keyword evidence="2" id="KW-1185">Reference proteome</keyword>
<proteinExistence type="predicted"/>
<dbReference type="Gene3D" id="3.40.1080.10">
    <property type="entry name" value="Glutaconate Coenzyme A-transferase"/>
    <property type="match status" value="1"/>
</dbReference>
<dbReference type="Pfam" id="PF01144">
    <property type="entry name" value="CoA_trans"/>
    <property type="match status" value="1"/>
</dbReference>
<dbReference type="PANTHER" id="PTHR13707:SF57">
    <property type="entry name" value="SUCCINYL-COA:3-KETOACID COENZYME A TRANSFERASE SUBUNIT B-RELATED"/>
    <property type="match status" value="1"/>
</dbReference>
<dbReference type="EMBL" id="SDPQ02000003">
    <property type="protein sequence ID" value="KAA1395944.1"/>
    <property type="molecule type" value="Genomic_DNA"/>
</dbReference>
<dbReference type="AlphaFoldDB" id="A0A5M4FC16"/>
<dbReference type="PANTHER" id="PTHR13707">
    <property type="entry name" value="KETOACID-COENZYME A TRANSFERASE"/>
    <property type="match status" value="1"/>
</dbReference>
<dbReference type="GO" id="GO:0008410">
    <property type="term" value="F:CoA-transferase activity"/>
    <property type="evidence" value="ECO:0007669"/>
    <property type="project" value="InterPro"/>
</dbReference>
<keyword evidence="1" id="KW-0808">Transferase</keyword>
<sequence>MRAPSKELTIDEVVGRIERGMTVGIGGWGSRRKPMALVRAILRSDLTDLHVVSYAGPDVGLLLAAGKASRVTYAFATLDSIPLEPLFSKARVDGTAEFREWDEGMFQTGLRAAAQRISFLPMRAGLGSAVLENDPDLHTVRSPYDDQEELVAVPALNLDVALVHMNRADELGNGQYLGPDPYFDDLFCMAAREAYVSTEQIIDTAGLTVDAPLQSLLLNRTMVTGVVETPNGAHFTDCTPTYGRDEKFQKAYATAAKTPEDWAAFHERFLSGDEAAYQAAVTAFREAASA</sequence>
<gene>
    <name evidence="1" type="ORF">ESP70_017605</name>
</gene>
<dbReference type="RefSeq" id="WP_149690592.1">
    <property type="nucleotide sequence ID" value="NZ_SDPQ02000003.1"/>
</dbReference>
<dbReference type="InterPro" id="IPR037171">
    <property type="entry name" value="NagB/RpiA_transferase-like"/>
</dbReference>
<dbReference type="InterPro" id="IPR004165">
    <property type="entry name" value="CoA_trans_fam_I"/>
</dbReference>
<dbReference type="Gene3D" id="3.30.30.40">
    <property type="match status" value="1"/>
</dbReference>
<accession>A0A5M4FC16</accession>
<dbReference type="Proteomes" id="UP000380867">
    <property type="component" value="Unassembled WGS sequence"/>
</dbReference>
<evidence type="ECO:0000313" key="1">
    <source>
        <dbReference type="EMBL" id="KAA1395944.1"/>
    </source>
</evidence>
<organism evidence="1 2">
    <name type="scientific">Aeromicrobium ginsengisoli</name>
    <dbReference type="NCBI Taxonomy" id="363867"/>
    <lineage>
        <taxon>Bacteria</taxon>
        <taxon>Bacillati</taxon>
        <taxon>Actinomycetota</taxon>
        <taxon>Actinomycetes</taxon>
        <taxon>Propionibacteriales</taxon>
        <taxon>Nocardioidaceae</taxon>
        <taxon>Aeromicrobium</taxon>
    </lineage>
</organism>
<comment type="caution">
    <text evidence="1">The sequence shown here is derived from an EMBL/GenBank/DDBJ whole genome shotgun (WGS) entry which is preliminary data.</text>
</comment>
<reference evidence="1" key="1">
    <citation type="submission" date="2019-09" db="EMBL/GenBank/DDBJ databases">
        <authorList>
            <person name="Li J."/>
        </authorList>
    </citation>
    <scope>NUCLEOTIDE SEQUENCE [LARGE SCALE GENOMIC DNA]</scope>
    <source>
        <strain evidence="1">JCM 14732</strain>
    </source>
</reference>
<dbReference type="OrthoDB" id="3742129at2"/>
<dbReference type="SMART" id="SM00882">
    <property type="entry name" value="CoA_trans"/>
    <property type="match status" value="1"/>
</dbReference>